<keyword evidence="3" id="KW-1185">Reference proteome</keyword>
<dbReference type="Proteomes" id="UP000289340">
    <property type="component" value="Chromosome 6"/>
</dbReference>
<organism evidence="2 3">
    <name type="scientific">Glycine soja</name>
    <name type="common">Wild soybean</name>
    <dbReference type="NCBI Taxonomy" id="3848"/>
    <lineage>
        <taxon>Eukaryota</taxon>
        <taxon>Viridiplantae</taxon>
        <taxon>Streptophyta</taxon>
        <taxon>Embryophyta</taxon>
        <taxon>Tracheophyta</taxon>
        <taxon>Spermatophyta</taxon>
        <taxon>Magnoliopsida</taxon>
        <taxon>eudicotyledons</taxon>
        <taxon>Gunneridae</taxon>
        <taxon>Pentapetalae</taxon>
        <taxon>rosids</taxon>
        <taxon>fabids</taxon>
        <taxon>Fabales</taxon>
        <taxon>Fabaceae</taxon>
        <taxon>Papilionoideae</taxon>
        <taxon>50 kb inversion clade</taxon>
        <taxon>NPAAA clade</taxon>
        <taxon>indigoferoid/millettioid clade</taxon>
        <taxon>Phaseoleae</taxon>
        <taxon>Glycine</taxon>
        <taxon>Glycine subgen. Soja</taxon>
    </lineage>
</organism>
<feature type="compositionally biased region" description="Acidic residues" evidence="1">
    <location>
        <begin position="20"/>
        <end position="36"/>
    </location>
</feature>
<dbReference type="AlphaFoldDB" id="A0A445KCJ7"/>
<reference evidence="2 3" key="1">
    <citation type="submission" date="2018-09" db="EMBL/GenBank/DDBJ databases">
        <title>A high-quality reference genome of wild soybean provides a powerful tool to mine soybean genomes.</title>
        <authorList>
            <person name="Xie M."/>
            <person name="Chung C.Y.L."/>
            <person name="Li M.-W."/>
            <person name="Wong F.-L."/>
            <person name="Chan T.-F."/>
            <person name="Lam H.-M."/>
        </authorList>
    </citation>
    <scope>NUCLEOTIDE SEQUENCE [LARGE SCALE GENOMIC DNA]</scope>
    <source>
        <strain evidence="3">cv. W05</strain>
        <tissue evidence="2">Hypocotyl of etiolated seedlings</tissue>
    </source>
</reference>
<proteinExistence type="predicted"/>
<dbReference type="EMBL" id="QZWG01000006">
    <property type="protein sequence ID" value="RZC08544.1"/>
    <property type="molecule type" value="Genomic_DNA"/>
</dbReference>
<name>A0A445KCJ7_GLYSO</name>
<comment type="caution">
    <text evidence="2">The sequence shown here is derived from an EMBL/GenBank/DDBJ whole genome shotgun (WGS) entry which is preliminary data.</text>
</comment>
<feature type="region of interest" description="Disordered" evidence="1">
    <location>
        <begin position="1"/>
        <end position="44"/>
    </location>
</feature>
<evidence type="ECO:0000313" key="2">
    <source>
        <dbReference type="EMBL" id="RZC08544.1"/>
    </source>
</evidence>
<protein>
    <submittedName>
        <fullName evidence="2">Uncharacterized protein</fullName>
    </submittedName>
</protein>
<evidence type="ECO:0000256" key="1">
    <source>
        <dbReference type="SAM" id="MobiDB-lite"/>
    </source>
</evidence>
<evidence type="ECO:0000313" key="3">
    <source>
        <dbReference type="Proteomes" id="UP000289340"/>
    </source>
</evidence>
<accession>A0A445KCJ7</accession>
<gene>
    <name evidence="2" type="ORF">D0Y65_015309</name>
</gene>
<sequence>MGSTAEVDESKLTSSKVEPDDLEEDTLQLPEQEEEDLNRIKEESRRRRETIMEKYKKQHQQVEAVVRNEGKGGALNEHAIDNPEEIASMVDDVQIELGTPIPPILLIYYRFEVSAARGIKLGLTFFFSRHVILHEWLMFNCWFGLLVFHYPMSKVNL</sequence>